<proteinExistence type="predicted"/>
<feature type="region of interest" description="Disordered" evidence="9">
    <location>
        <begin position="157"/>
        <end position="217"/>
    </location>
</feature>
<dbReference type="AlphaFoldDB" id="A0AAW0TFX4"/>
<evidence type="ECO:0000256" key="9">
    <source>
        <dbReference type="SAM" id="MobiDB-lite"/>
    </source>
</evidence>
<reference evidence="11 12" key="1">
    <citation type="submission" date="2023-03" db="EMBL/GenBank/DDBJ databases">
        <title>High-quality genome of Scylla paramamosain provides insights in environmental adaptation.</title>
        <authorList>
            <person name="Zhang L."/>
        </authorList>
    </citation>
    <scope>NUCLEOTIDE SEQUENCE [LARGE SCALE GENOMIC DNA]</scope>
    <source>
        <strain evidence="11">LZ_2023a</strain>
        <tissue evidence="11">Muscle</tissue>
    </source>
</reference>
<evidence type="ECO:0000256" key="3">
    <source>
        <dbReference type="ARBA" id="ARBA00022771"/>
    </source>
</evidence>
<feature type="compositionally biased region" description="Low complexity" evidence="9">
    <location>
        <begin position="163"/>
        <end position="182"/>
    </location>
</feature>
<evidence type="ECO:0000256" key="4">
    <source>
        <dbReference type="ARBA" id="ARBA00022833"/>
    </source>
</evidence>
<dbReference type="InterPro" id="IPR033774">
    <property type="entry name" value="YAF2_RYBP"/>
</dbReference>
<dbReference type="GO" id="GO:0045893">
    <property type="term" value="P:positive regulation of DNA-templated transcription"/>
    <property type="evidence" value="ECO:0007669"/>
    <property type="project" value="InterPro"/>
</dbReference>
<keyword evidence="3 8" id="KW-0863">Zinc-finger</keyword>
<gene>
    <name evidence="11" type="ORF">O3P69_017844</name>
</gene>
<keyword evidence="12" id="KW-1185">Reference proteome</keyword>
<dbReference type="Pfam" id="PF00641">
    <property type="entry name" value="Zn_ribbon_RanBP"/>
    <property type="match status" value="1"/>
</dbReference>
<comment type="caution">
    <text evidence="11">The sequence shown here is derived from an EMBL/GenBank/DDBJ whole genome shotgun (WGS) entry which is preliminary data.</text>
</comment>
<keyword evidence="7" id="KW-0539">Nucleus</keyword>
<dbReference type="InterPro" id="IPR036443">
    <property type="entry name" value="Znf_RanBP2_sf"/>
</dbReference>
<organism evidence="11 12">
    <name type="scientific">Scylla paramamosain</name>
    <name type="common">Mud crab</name>
    <dbReference type="NCBI Taxonomy" id="85552"/>
    <lineage>
        <taxon>Eukaryota</taxon>
        <taxon>Metazoa</taxon>
        <taxon>Ecdysozoa</taxon>
        <taxon>Arthropoda</taxon>
        <taxon>Crustacea</taxon>
        <taxon>Multicrustacea</taxon>
        <taxon>Malacostraca</taxon>
        <taxon>Eumalacostraca</taxon>
        <taxon>Eucarida</taxon>
        <taxon>Decapoda</taxon>
        <taxon>Pleocyemata</taxon>
        <taxon>Brachyura</taxon>
        <taxon>Eubrachyura</taxon>
        <taxon>Portunoidea</taxon>
        <taxon>Portunidae</taxon>
        <taxon>Portuninae</taxon>
        <taxon>Scylla</taxon>
    </lineage>
</organism>
<dbReference type="PANTHER" id="PTHR12920">
    <property type="entry name" value="RYBP AND YAF2-RELATED"/>
    <property type="match status" value="1"/>
</dbReference>
<keyword evidence="4" id="KW-0862">Zinc</keyword>
<dbReference type="SMART" id="SM00547">
    <property type="entry name" value="ZnF_RBZ"/>
    <property type="match status" value="1"/>
</dbReference>
<dbReference type="PROSITE" id="PS01358">
    <property type="entry name" value="ZF_RANBP2_1"/>
    <property type="match status" value="1"/>
</dbReference>
<evidence type="ECO:0000256" key="6">
    <source>
        <dbReference type="ARBA" id="ARBA00023163"/>
    </source>
</evidence>
<name>A0AAW0TFX4_SCYPA</name>
<evidence type="ECO:0000256" key="5">
    <source>
        <dbReference type="ARBA" id="ARBA00023015"/>
    </source>
</evidence>
<evidence type="ECO:0000256" key="1">
    <source>
        <dbReference type="ARBA" id="ARBA00004123"/>
    </source>
</evidence>
<evidence type="ECO:0000259" key="10">
    <source>
        <dbReference type="PROSITE" id="PS50199"/>
    </source>
</evidence>
<dbReference type="EMBL" id="JARAKH010000030">
    <property type="protein sequence ID" value="KAK8386635.1"/>
    <property type="molecule type" value="Genomic_DNA"/>
</dbReference>
<dbReference type="Pfam" id="PF17219">
    <property type="entry name" value="YAF2_RYBP"/>
    <property type="match status" value="1"/>
</dbReference>
<dbReference type="InterPro" id="IPR039958">
    <property type="entry name" value="RYBP/YAF2"/>
</dbReference>
<dbReference type="Proteomes" id="UP001487740">
    <property type="component" value="Unassembled WGS sequence"/>
</dbReference>
<comment type="subcellular location">
    <subcellularLocation>
        <location evidence="1">Nucleus</location>
    </subcellularLocation>
</comment>
<evidence type="ECO:0000256" key="8">
    <source>
        <dbReference type="PROSITE-ProRule" id="PRU00322"/>
    </source>
</evidence>
<feature type="region of interest" description="Disordered" evidence="9">
    <location>
        <begin position="1"/>
        <end position="23"/>
    </location>
</feature>
<evidence type="ECO:0000313" key="12">
    <source>
        <dbReference type="Proteomes" id="UP001487740"/>
    </source>
</evidence>
<dbReference type="GO" id="GO:0003677">
    <property type="term" value="F:DNA binding"/>
    <property type="evidence" value="ECO:0007669"/>
    <property type="project" value="TreeGrafter"/>
</dbReference>
<accession>A0AAW0TFX4</accession>
<evidence type="ECO:0000256" key="2">
    <source>
        <dbReference type="ARBA" id="ARBA00022723"/>
    </source>
</evidence>
<feature type="compositionally biased region" description="Low complexity" evidence="9">
    <location>
        <begin position="190"/>
        <end position="201"/>
    </location>
</feature>
<feature type="compositionally biased region" description="Polar residues" evidence="9">
    <location>
        <begin position="202"/>
        <end position="217"/>
    </location>
</feature>
<evidence type="ECO:0000313" key="11">
    <source>
        <dbReference type="EMBL" id="KAK8386635.1"/>
    </source>
</evidence>
<dbReference type="InterPro" id="IPR001876">
    <property type="entry name" value="Znf_RanBP2"/>
</dbReference>
<protein>
    <recommendedName>
        <fullName evidence="10">RanBP2-type domain-containing protein</fullName>
    </recommendedName>
</protein>
<dbReference type="SUPFAM" id="SSF90209">
    <property type="entry name" value="Ran binding protein zinc finger-like"/>
    <property type="match status" value="1"/>
</dbReference>
<feature type="domain" description="RanBP2-type" evidence="10">
    <location>
        <begin position="28"/>
        <end position="57"/>
    </location>
</feature>
<dbReference type="GO" id="GO:0005634">
    <property type="term" value="C:nucleus"/>
    <property type="evidence" value="ECO:0007669"/>
    <property type="project" value="UniProtKB-SubCell"/>
</dbReference>
<keyword evidence="2" id="KW-0479">Metal-binding</keyword>
<evidence type="ECO:0000256" key="7">
    <source>
        <dbReference type="ARBA" id="ARBA00023242"/>
    </source>
</evidence>
<feature type="compositionally biased region" description="Basic and acidic residues" evidence="9">
    <location>
        <begin position="85"/>
        <end position="97"/>
    </location>
</feature>
<dbReference type="GO" id="GO:0003712">
    <property type="term" value="F:transcription coregulator activity"/>
    <property type="evidence" value="ECO:0007669"/>
    <property type="project" value="TreeGrafter"/>
</dbReference>
<dbReference type="PANTHER" id="PTHR12920:SF4">
    <property type="entry name" value="GEO03726P1"/>
    <property type="match status" value="1"/>
</dbReference>
<feature type="region of interest" description="Disordered" evidence="9">
    <location>
        <begin position="80"/>
        <end position="99"/>
    </location>
</feature>
<dbReference type="GO" id="GO:0008270">
    <property type="term" value="F:zinc ion binding"/>
    <property type="evidence" value="ECO:0007669"/>
    <property type="project" value="UniProtKB-KW"/>
</dbReference>
<dbReference type="Gene3D" id="4.10.1060.10">
    <property type="entry name" value="Zinc finger, RanBP2-type"/>
    <property type="match status" value="1"/>
</dbReference>
<keyword evidence="6" id="KW-0804">Transcription</keyword>
<sequence length="217" mass="23731">MDHKKSPSSFRASLNGLGPKRVKRTNKEENMWDCSVCTYRNSPEAFKCLMCDVRKGTSTRKPRLNAELVAAQVAQVVPPKIKKAEKKDRDRKGDGRNLQKGSWRVTEDLCGSDYYSIVLASPEAVPHWPRLKNVDRSTAQHNAVTVNNVTVIITEFQPKHRSSSTTSSSKTTTSSGNTSSATNGDAQVMSSSEAGSISDASTDTTRNGDMTTESRSS</sequence>
<dbReference type="PROSITE" id="PS50199">
    <property type="entry name" value="ZF_RANBP2_2"/>
    <property type="match status" value="1"/>
</dbReference>
<keyword evidence="5" id="KW-0805">Transcription regulation</keyword>